<dbReference type="Proteomes" id="UP000298030">
    <property type="component" value="Unassembled WGS sequence"/>
</dbReference>
<keyword evidence="2" id="KW-0472">Membrane</keyword>
<protein>
    <submittedName>
        <fullName evidence="3">Uncharacterized protein</fullName>
    </submittedName>
</protein>
<gene>
    <name evidence="3" type="ORF">FA13DRAFT_1725768</name>
</gene>
<dbReference type="OrthoDB" id="3346544at2759"/>
<keyword evidence="2" id="KW-0812">Transmembrane</keyword>
<organism evidence="3 4">
    <name type="scientific">Coprinellus micaceus</name>
    <name type="common">Glistening ink-cap mushroom</name>
    <name type="synonym">Coprinus micaceus</name>
    <dbReference type="NCBI Taxonomy" id="71717"/>
    <lineage>
        <taxon>Eukaryota</taxon>
        <taxon>Fungi</taxon>
        <taxon>Dikarya</taxon>
        <taxon>Basidiomycota</taxon>
        <taxon>Agaricomycotina</taxon>
        <taxon>Agaricomycetes</taxon>
        <taxon>Agaricomycetidae</taxon>
        <taxon>Agaricales</taxon>
        <taxon>Agaricineae</taxon>
        <taxon>Psathyrellaceae</taxon>
        <taxon>Coprinellus</taxon>
    </lineage>
</organism>
<feature type="transmembrane region" description="Helical" evidence="2">
    <location>
        <begin position="55"/>
        <end position="77"/>
    </location>
</feature>
<feature type="transmembrane region" description="Helical" evidence="2">
    <location>
        <begin position="20"/>
        <end position="43"/>
    </location>
</feature>
<keyword evidence="4" id="KW-1185">Reference proteome</keyword>
<evidence type="ECO:0000313" key="3">
    <source>
        <dbReference type="EMBL" id="TEB38131.1"/>
    </source>
</evidence>
<dbReference type="AlphaFoldDB" id="A0A4Y7TVX6"/>
<reference evidence="3 4" key="1">
    <citation type="journal article" date="2019" name="Nat. Ecol. Evol.">
        <title>Megaphylogeny resolves global patterns of mushroom evolution.</title>
        <authorList>
            <person name="Varga T."/>
            <person name="Krizsan K."/>
            <person name="Foldi C."/>
            <person name="Dima B."/>
            <person name="Sanchez-Garcia M."/>
            <person name="Sanchez-Ramirez S."/>
            <person name="Szollosi G.J."/>
            <person name="Szarkandi J.G."/>
            <person name="Papp V."/>
            <person name="Albert L."/>
            <person name="Andreopoulos W."/>
            <person name="Angelini C."/>
            <person name="Antonin V."/>
            <person name="Barry K.W."/>
            <person name="Bougher N.L."/>
            <person name="Buchanan P."/>
            <person name="Buyck B."/>
            <person name="Bense V."/>
            <person name="Catcheside P."/>
            <person name="Chovatia M."/>
            <person name="Cooper J."/>
            <person name="Damon W."/>
            <person name="Desjardin D."/>
            <person name="Finy P."/>
            <person name="Geml J."/>
            <person name="Haridas S."/>
            <person name="Hughes K."/>
            <person name="Justo A."/>
            <person name="Karasinski D."/>
            <person name="Kautmanova I."/>
            <person name="Kiss B."/>
            <person name="Kocsube S."/>
            <person name="Kotiranta H."/>
            <person name="LaButti K.M."/>
            <person name="Lechner B.E."/>
            <person name="Liimatainen K."/>
            <person name="Lipzen A."/>
            <person name="Lukacs Z."/>
            <person name="Mihaltcheva S."/>
            <person name="Morgado L.N."/>
            <person name="Niskanen T."/>
            <person name="Noordeloos M.E."/>
            <person name="Ohm R.A."/>
            <person name="Ortiz-Santana B."/>
            <person name="Ovrebo C."/>
            <person name="Racz N."/>
            <person name="Riley R."/>
            <person name="Savchenko A."/>
            <person name="Shiryaev A."/>
            <person name="Soop K."/>
            <person name="Spirin V."/>
            <person name="Szebenyi C."/>
            <person name="Tomsovsky M."/>
            <person name="Tulloss R.E."/>
            <person name="Uehling J."/>
            <person name="Grigoriev I.V."/>
            <person name="Vagvolgyi C."/>
            <person name="Papp T."/>
            <person name="Martin F.M."/>
            <person name="Miettinen O."/>
            <person name="Hibbett D.S."/>
            <person name="Nagy L.G."/>
        </authorList>
    </citation>
    <scope>NUCLEOTIDE SEQUENCE [LARGE SCALE GENOMIC DNA]</scope>
    <source>
        <strain evidence="3 4">FP101781</strain>
    </source>
</reference>
<keyword evidence="2" id="KW-1133">Transmembrane helix</keyword>
<feature type="transmembrane region" description="Helical" evidence="2">
    <location>
        <begin position="97"/>
        <end position="117"/>
    </location>
</feature>
<proteinExistence type="predicted"/>
<evidence type="ECO:0000256" key="2">
    <source>
        <dbReference type="SAM" id="Phobius"/>
    </source>
</evidence>
<feature type="compositionally biased region" description="Acidic residues" evidence="1">
    <location>
        <begin position="229"/>
        <end position="238"/>
    </location>
</feature>
<feature type="transmembrane region" description="Helical" evidence="2">
    <location>
        <begin position="154"/>
        <end position="173"/>
    </location>
</feature>
<feature type="transmembrane region" description="Helical" evidence="2">
    <location>
        <begin position="129"/>
        <end position="148"/>
    </location>
</feature>
<evidence type="ECO:0000313" key="4">
    <source>
        <dbReference type="Proteomes" id="UP000298030"/>
    </source>
</evidence>
<accession>A0A4Y7TVX6</accession>
<sequence>MLGPKGTPLSYYHVTYAWDNYTHTVMNAIMTWIADALVIYRCYIIWGSSPYQRHVIILPVLLLLAAMGVNTALMVWFGHPFSSYEEIKVVLNLNYPLFFAQNVTTTGLIASKAAGILTGHIGAQNRTSLLTIARIIVESAALYTFEIALLDPQYIVRSAIIPTIGIVFVLIAIRVHAAREGLCSPSHCRGGSSDTEAPVWALNTWPVFKVDTVRSSTYSQDTLSPGMDREEDDYWKDR</sequence>
<comment type="caution">
    <text evidence="3">The sequence shown here is derived from an EMBL/GenBank/DDBJ whole genome shotgun (WGS) entry which is preliminary data.</text>
</comment>
<name>A0A4Y7TVX6_COPMI</name>
<dbReference type="EMBL" id="QPFP01000003">
    <property type="protein sequence ID" value="TEB38131.1"/>
    <property type="molecule type" value="Genomic_DNA"/>
</dbReference>
<evidence type="ECO:0000256" key="1">
    <source>
        <dbReference type="SAM" id="MobiDB-lite"/>
    </source>
</evidence>
<feature type="region of interest" description="Disordered" evidence="1">
    <location>
        <begin position="218"/>
        <end position="238"/>
    </location>
</feature>